<evidence type="ECO:0000259" key="6">
    <source>
        <dbReference type="PROSITE" id="PS51123"/>
    </source>
</evidence>
<protein>
    <submittedName>
        <fullName evidence="7">OmpA/MotB domain protein</fullName>
    </submittedName>
</protein>
<name>A4JTP6_BURVG</name>
<dbReference type="InterPro" id="IPR050330">
    <property type="entry name" value="Bact_OuterMem_StrucFunc"/>
</dbReference>
<dbReference type="AlphaFoldDB" id="A4JTP6"/>
<geneLocation type="plasmid" evidence="7 8">
    <name>pBVIE01</name>
</geneLocation>
<evidence type="ECO:0000256" key="2">
    <source>
        <dbReference type="ARBA" id="ARBA00023136"/>
    </source>
</evidence>
<keyword evidence="2 4" id="KW-0472">Membrane</keyword>
<feature type="domain" description="OmpA-like" evidence="6">
    <location>
        <begin position="90"/>
        <end position="202"/>
    </location>
</feature>
<dbReference type="InterPro" id="IPR006665">
    <property type="entry name" value="OmpA-like"/>
</dbReference>
<dbReference type="PANTHER" id="PTHR30329:SF21">
    <property type="entry name" value="LIPOPROTEIN YIAD-RELATED"/>
    <property type="match status" value="1"/>
</dbReference>
<dbReference type="InterPro" id="IPR006664">
    <property type="entry name" value="OMP_bac"/>
</dbReference>
<evidence type="ECO:0000313" key="8">
    <source>
        <dbReference type="Proteomes" id="UP000002287"/>
    </source>
</evidence>
<gene>
    <name evidence="7" type="ordered locus">Bcep1808_6761</name>
</gene>
<organism evidence="7 8">
    <name type="scientific">Burkholderia vietnamiensis (strain G4 / LMG 22486)</name>
    <name type="common">Burkholderia cepacia (strain R1808)</name>
    <dbReference type="NCBI Taxonomy" id="269482"/>
    <lineage>
        <taxon>Bacteria</taxon>
        <taxon>Pseudomonadati</taxon>
        <taxon>Pseudomonadota</taxon>
        <taxon>Betaproteobacteria</taxon>
        <taxon>Burkholderiales</taxon>
        <taxon>Burkholderiaceae</taxon>
        <taxon>Burkholderia</taxon>
        <taxon>Burkholderia cepacia complex</taxon>
    </lineage>
</organism>
<dbReference type="GO" id="GO:0009279">
    <property type="term" value="C:cell outer membrane"/>
    <property type="evidence" value="ECO:0007669"/>
    <property type="project" value="UniProtKB-SubCell"/>
</dbReference>
<dbReference type="EMBL" id="CP000617">
    <property type="protein sequence ID" value="ABO59649.1"/>
    <property type="molecule type" value="Genomic_DNA"/>
</dbReference>
<dbReference type="CDD" id="cd07185">
    <property type="entry name" value="OmpA_C-like"/>
    <property type="match status" value="1"/>
</dbReference>
<feature type="chain" id="PRO_5002671382" evidence="5">
    <location>
        <begin position="23"/>
        <end position="202"/>
    </location>
</feature>
<keyword evidence="5" id="KW-0732">Signal</keyword>
<reference evidence="7 8" key="1">
    <citation type="submission" date="2007-03" db="EMBL/GenBank/DDBJ databases">
        <title>Complete sequence of plasmid pBVIE01 of Burkholderia vietnamiensis G4.</title>
        <authorList>
            <consortium name="US DOE Joint Genome Institute"/>
            <person name="Copeland A."/>
            <person name="Lucas S."/>
            <person name="Lapidus A."/>
            <person name="Barry K."/>
            <person name="Detter J.C."/>
            <person name="Glavina del Rio T."/>
            <person name="Hammon N."/>
            <person name="Israni S."/>
            <person name="Dalin E."/>
            <person name="Tice H."/>
            <person name="Pitluck S."/>
            <person name="Chain P."/>
            <person name="Malfatti S."/>
            <person name="Shin M."/>
            <person name="Vergez L."/>
            <person name="Schmutz J."/>
            <person name="Larimer F."/>
            <person name="Land M."/>
            <person name="Hauser L."/>
            <person name="Kyrpides N."/>
            <person name="Tiedje J."/>
            <person name="Richardson P."/>
        </authorList>
    </citation>
    <scope>NUCLEOTIDE SEQUENCE [LARGE SCALE GENOMIC DNA]</scope>
    <source>
        <strain evidence="8">G4 / LMG 22486</strain>
        <plasmid evidence="7 8">pBVIE01</plasmid>
    </source>
</reference>
<sequence>MTRFPKLALVATLATLASHAWAVDAHQMVVPQNDGIAIEPAHRAQVLANPNRDFVLHREDASWLVTEPPRTRAMMPFDEAQLAAEEAKLNSDTEQGNRVVLHYRFNSAIPTSWAPLSSIVTRARGDDSPIKVVGHADEVGGDDYNQRLSVRRATAVSNYLVAKGVARNRIESEGHGKREPVSPGAGAQNRRVVIGLVEEGAE</sequence>
<accession>A4JTP6</accession>
<dbReference type="Pfam" id="PF00691">
    <property type="entry name" value="OmpA"/>
    <property type="match status" value="1"/>
</dbReference>
<evidence type="ECO:0000256" key="4">
    <source>
        <dbReference type="PROSITE-ProRule" id="PRU00473"/>
    </source>
</evidence>
<dbReference type="Proteomes" id="UP000002287">
    <property type="component" value="Plasmid pBVIE01"/>
</dbReference>
<evidence type="ECO:0000256" key="3">
    <source>
        <dbReference type="ARBA" id="ARBA00023237"/>
    </source>
</evidence>
<dbReference type="PROSITE" id="PS51123">
    <property type="entry name" value="OMPA_2"/>
    <property type="match status" value="1"/>
</dbReference>
<evidence type="ECO:0000256" key="1">
    <source>
        <dbReference type="ARBA" id="ARBA00004442"/>
    </source>
</evidence>
<proteinExistence type="predicted"/>
<dbReference type="KEGG" id="bvi:Bcep1808_6761"/>
<keyword evidence="3" id="KW-0998">Cell outer membrane</keyword>
<dbReference type="HOGENOM" id="CLU_1352514_0_0_4"/>
<comment type="subcellular location">
    <subcellularLocation>
        <location evidence="1">Cell outer membrane</location>
    </subcellularLocation>
</comment>
<feature type="signal peptide" evidence="5">
    <location>
        <begin position="1"/>
        <end position="22"/>
    </location>
</feature>
<dbReference type="SUPFAM" id="SSF103088">
    <property type="entry name" value="OmpA-like"/>
    <property type="match status" value="1"/>
</dbReference>
<dbReference type="Gene3D" id="3.30.1330.60">
    <property type="entry name" value="OmpA-like domain"/>
    <property type="match status" value="1"/>
</dbReference>
<dbReference type="PANTHER" id="PTHR30329">
    <property type="entry name" value="STATOR ELEMENT OF FLAGELLAR MOTOR COMPLEX"/>
    <property type="match status" value="1"/>
</dbReference>
<evidence type="ECO:0000313" key="7">
    <source>
        <dbReference type="EMBL" id="ABO59649.1"/>
    </source>
</evidence>
<dbReference type="PRINTS" id="PR01021">
    <property type="entry name" value="OMPADOMAIN"/>
</dbReference>
<evidence type="ECO:0000256" key="5">
    <source>
        <dbReference type="SAM" id="SignalP"/>
    </source>
</evidence>
<keyword evidence="7" id="KW-0614">Plasmid</keyword>
<dbReference type="InterPro" id="IPR036737">
    <property type="entry name" value="OmpA-like_sf"/>
</dbReference>